<evidence type="ECO:0000256" key="2">
    <source>
        <dbReference type="ARBA" id="ARBA00022448"/>
    </source>
</evidence>
<dbReference type="InterPro" id="IPR050873">
    <property type="entry name" value="V-ATPase_V0D/AC39_subunit"/>
</dbReference>
<keyword evidence="3" id="KW-0406">Ion transport</keyword>
<evidence type="ECO:0000256" key="1">
    <source>
        <dbReference type="ARBA" id="ARBA00006709"/>
    </source>
</evidence>
<dbReference type="EMBL" id="QQRQ01000003">
    <property type="protein sequence ID" value="RFT07279.1"/>
    <property type="molecule type" value="Genomic_DNA"/>
</dbReference>
<dbReference type="SUPFAM" id="SSF103486">
    <property type="entry name" value="V-type ATP synthase subunit C"/>
    <property type="match status" value="1"/>
</dbReference>
<comment type="caution">
    <text evidence="4">The sequence shown here is derived from an EMBL/GenBank/DDBJ whole genome shotgun (WGS) entry which is preliminary data.</text>
</comment>
<dbReference type="InterPro" id="IPR035067">
    <property type="entry name" value="V-type_ATPase_csu/dsu"/>
</dbReference>
<sequence>MTRKIHDTDYLFLTTRVRALEGCLLNRGQMEQMLEAGSPEEAARILTDCGYPELETVSAITVGEMLNRERERLFQDLAELVPDPAILAVFQLPHDYHNVKVLLKSEAMGIQEDRLLVDAGRIPSKQLVAALRSGEVQNLPPQLGEAIDEARQVLSATRDPQLGDMVLDRRYFQELLVLAEETGSLFLQGYVQRMIDAANLRTAVRVLRMGQGTEFLEGILFPGGNMEVERLLTGINGGSMLEELYASSPLARAAESGAMAARGGSLTQFEKDCDDAVLDEVRRAQFVAFGEAPVIAYLAAKEAEILAIRIILTGRLADLAPDIIRERLREAYV</sequence>
<reference evidence="4 5" key="1">
    <citation type="submission" date="2018-07" db="EMBL/GenBank/DDBJ databases">
        <title>GABA Modulating Bacteria of the Human Gut Microbiota.</title>
        <authorList>
            <person name="Strandwitz P."/>
            <person name="Kim K.H."/>
            <person name="Terekhova D."/>
            <person name="Liu J.K."/>
            <person name="Sharma A."/>
            <person name="Levering J."/>
            <person name="Mcdonald D."/>
            <person name="Dietrich D."/>
            <person name="Ramadhar T.R."/>
            <person name="Lekbua A."/>
            <person name="Mroue N."/>
            <person name="Liston C."/>
            <person name="Stewart E.J."/>
            <person name="Dubin M.J."/>
            <person name="Zengler K."/>
            <person name="Knight R."/>
            <person name="Gilbert J.A."/>
            <person name="Clardy J."/>
            <person name="Lewis K."/>
        </authorList>
    </citation>
    <scope>NUCLEOTIDE SEQUENCE [LARGE SCALE GENOMIC DNA]</scope>
    <source>
        <strain evidence="4 5">KLE1738</strain>
    </source>
</reference>
<dbReference type="GeneID" id="97994692"/>
<dbReference type="PANTHER" id="PTHR38682:SF1">
    <property type="entry name" value="V-TYPE ATP SYNTHASE SUBUNIT C"/>
    <property type="match status" value="1"/>
</dbReference>
<accession>A0A3E2B5I6</accession>
<organism evidence="4 5">
    <name type="scientific">Evtepia gabavorous</name>
    <dbReference type="NCBI Taxonomy" id="2211183"/>
    <lineage>
        <taxon>Bacteria</taxon>
        <taxon>Bacillati</taxon>
        <taxon>Bacillota</taxon>
        <taxon>Clostridia</taxon>
        <taxon>Eubacteriales</taxon>
        <taxon>Evtepia</taxon>
    </lineage>
</organism>
<keyword evidence="5" id="KW-1185">Reference proteome</keyword>
<proteinExistence type="inferred from homology"/>
<evidence type="ECO:0000313" key="4">
    <source>
        <dbReference type="EMBL" id="RFT07279.1"/>
    </source>
</evidence>
<dbReference type="PANTHER" id="PTHR38682">
    <property type="entry name" value="V-TYPE ATP SYNTHASE SUBUNIT C"/>
    <property type="match status" value="1"/>
</dbReference>
<dbReference type="InterPro" id="IPR036079">
    <property type="entry name" value="ATPase_csu/dsu_sf"/>
</dbReference>
<gene>
    <name evidence="4" type="ORF">DV520_02910</name>
</gene>
<dbReference type="Gene3D" id="1.10.132.50">
    <property type="entry name" value="ATP synthase (C/AC39) subunit, domain 3"/>
    <property type="match status" value="1"/>
</dbReference>
<protein>
    <submittedName>
        <fullName evidence="4">V-type ATP synthase subunit C</fullName>
    </submittedName>
</protein>
<dbReference type="GO" id="GO:0046961">
    <property type="term" value="F:proton-transporting ATPase activity, rotational mechanism"/>
    <property type="evidence" value="ECO:0007669"/>
    <property type="project" value="InterPro"/>
</dbReference>
<name>A0A3E2B5I6_9FIRM</name>
<dbReference type="AlphaFoldDB" id="A0A3E2B5I6"/>
<dbReference type="InterPro" id="IPR044911">
    <property type="entry name" value="V-type_ATPase_csu/dsu_dom_3"/>
</dbReference>
<dbReference type="Pfam" id="PF01992">
    <property type="entry name" value="vATP-synt_AC39"/>
    <property type="match status" value="1"/>
</dbReference>
<evidence type="ECO:0000256" key="3">
    <source>
        <dbReference type="ARBA" id="ARBA00023065"/>
    </source>
</evidence>
<comment type="similarity">
    <text evidence="1">Belongs to the V-ATPase V0D/AC39 subunit family.</text>
</comment>
<dbReference type="Gene3D" id="1.20.1690.10">
    <property type="entry name" value="V-type ATP synthase subunit C domain"/>
    <property type="match status" value="2"/>
</dbReference>
<dbReference type="RefSeq" id="WP_117141727.1">
    <property type="nucleotide sequence ID" value="NZ_CAKXKJ010000008.1"/>
</dbReference>
<evidence type="ECO:0000313" key="5">
    <source>
        <dbReference type="Proteomes" id="UP000260649"/>
    </source>
</evidence>
<dbReference type="Proteomes" id="UP000260649">
    <property type="component" value="Unassembled WGS sequence"/>
</dbReference>
<dbReference type="InterPro" id="IPR002843">
    <property type="entry name" value="ATPase_V0-cplx_csu/dsu"/>
</dbReference>
<dbReference type="OrthoDB" id="1653at2"/>
<keyword evidence="2" id="KW-0813">Transport</keyword>